<dbReference type="OrthoDB" id="5570013at2759"/>
<reference evidence="1 2" key="1">
    <citation type="submission" date="2018-02" db="EMBL/GenBank/DDBJ databases">
        <title>Genome sequence of the basidiomycete white-rot fungus Phlebia centrifuga.</title>
        <authorList>
            <person name="Granchi Z."/>
            <person name="Peng M."/>
            <person name="de Vries R.P."/>
            <person name="Hilden K."/>
            <person name="Makela M.R."/>
            <person name="Grigoriev I."/>
            <person name="Riley R."/>
        </authorList>
    </citation>
    <scope>NUCLEOTIDE SEQUENCE [LARGE SCALE GENOMIC DNA]</scope>
    <source>
        <strain evidence="1 2">FBCC195</strain>
    </source>
</reference>
<proteinExistence type="predicted"/>
<dbReference type="STRING" id="98765.A0A2R6NIL2"/>
<dbReference type="AlphaFoldDB" id="A0A2R6NIL2"/>
<dbReference type="EMBL" id="MLYV02001200">
    <property type="protein sequence ID" value="PSR72225.1"/>
    <property type="molecule type" value="Genomic_DNA"/>
</dbReference>
<sequence length="379" mass="40073">MEGIHLEHNQEFQDCVLVADWTVIPASQVTQQRPFPHTAQATLVLPVSSELLYFLSRGPLSRGSISFVVGEESSDVVDVRVEVSYTSPDVLHLMKVCLLQRDEVNNGVGIYTSPELENSASGSGAVFSIQVKFPAPSSSNAPTQVEGLVAIMPLFGFDIADIAPRVNFRSCSLQTSNNKVEAKSLYADSGEITTSNGPIEGTFIGSDSLELLTSNGAINVNIRLANADADKATKLSLHSSNGPVTSHLSLISTLQGSTGGSFKVTAKTSNGALNVLYSAAPLGSVLQFEGSTSNAPAHAALPATYEGDFYLSSRGFFSPSISRNNALQDPAGLGRQRSVQISNGMLGTTEGRVRWGPESESRLSSVELTTSNGPLSFSL</sequence>
<organism evidence="1 2">
    <name type="scientific">Hermanssonia centrifuga</name>
    <dbReference type="NCBI Taxonomy" id="98765"/>
    <lineage>
        <taxon>Eukaryota</taxon>
        <taxon>Fungi</taxon>
        <taxon>Dikarya</taxon>
        <taxon>Basidiomycota</taxon>
        <taxon>Agaricomycotina</taxon>
        <taxon>Agaricomycetes</taxon>
        <taxon>Polyporales</taxon>
        <taxon>Meruliaceae</taxon>
        <taxon>Hermanssonia</taxon>
    </lineage>
</organism>
<name>A0A2R6NIL2_9APHY</name>
<protein>
    <submittedName>
        <fullName evidence="1">Uncharacterized protein</fullName>
    </submittedName>
</protein>
<accession>A0A2R6NIL2</accession>
<keyword evidence="2" id="KW-1185">Reference proteome</keyword>
<dbReference type="Proteomes" id="UP000186601">
    <property type="component" value="Unassembled WGS sequence"/>
</dbReference>
<evidence type="ECO:0000313" key="2">
    <source>
        <dbReference type="Proteomes" id="UP000186601"/>
    </source>
</evidence>
<evidence type="ECO:0000313" key="1">
    <source>
        <dbReference type="EMBL" id="PSR72225.1"/>
    </source>
</evidence>
<gene>
    <name evidence="1" type="ORF">PHLCEN_2v11900</name>
</gene>
<comment type="caution">
    <text evidence="1">The sequence shown here is derived from an EMBL/GenBank/DDBJ whole genome shotgun (WGS) entry which is preliminary data.</text>
</comment>